<dbReference type="GO" id="GO:0030246">
    <property type="term" value="F:carbohydrate binding"/>
    <property type="evidence" value="ECO:0007669"/>
    <property type="project" value="UniProtKB-KW"/>
</dbReference>
<keyword evidence="4" id="KW-1185">Reference proteome</keyword>
<dbReference type="AlphaFoldDB" id="A0AAQ6IU98"/>
<sequence length="127" mass="14502">MSVINYLQNWICVSAGGGINRNMLVKVLWKLTLHVDARFNYFDDIRKVIFSSCKGGTWGKWSYGQSFPFEEGKEFEVCVCVCHIYSDPSCVSTVLNPLDSFVDCCGFDVLLLQSEQYLILLLLLKRN</sequence>
<dbReference type="InterPro" id="IPR013320">
    <property type="entry name" value="ConA-like_dom_sf"/>
</dbReference>
<evidence type="ECO:0000313" key="3">
    <source>
        <dbReference type="Ensembl" id="ENSATEP00000077807.1"/>
    </source>
</evidence>
<protein>
    <recommendedName>
        <fullName evidence="2">Galectin domain-containing protein</fullName>
    </recommendedName>
</protein>
<name>A0AAQ6IU98_ANATE</name>
<dbReference type="InterPro" id="IPR001079">
    <property type="entry name" value="Galectin_CRD"/>
</dbReference>
<dbReference type="SUPFAM" id="SSF49899">
    <property type="entry name" value="Concanavalin A-like lectins/glucanases"/>
    <property type="match status" value="1"/>
</dbReference>
<evidence type="ECO:0000313" key="4">
    <source>
        <dbReference type="Proteomes" id="UP000265040"/>
    </source>
</evidence>
<dbReference type="Proteomes" id="UP000265040">
    <property type="component" value="Chromosome 21"/>
</dbReference>
<keyword evidence="1" id="KW-0430">Lectin</keyword>
<reference evidence="3 4" key="1">
    <citation type="submission" date="2021-04" db="EMBL/GenBank/DDBJ databases">
        <authorList>
            <consortium name="Wellcome Sanger Institute Data Sharing"/>
        </authorList>
    </citation>
    <scope>NUCLEOTIDE SEQUENCE [LARGE SCALE GENOMIC DNA]</scope>
</reference>
<dbReference type="Ensembl" id="ENSATET00000077588.1">
    <property type="protein sequence ID" value="ENSATEP00000077807.1"/>
    <property type="gene ID" value="ENSATEG00000033354.1"/>
</dbReference>
<feature type="domain" description="Galectin" evidence="2">
    <location>
        <begin position="31"/>
        <end position="82"/>
    </location>
</feature>
<evidence type="ECO:0000259" key="2">
    <source>
        <dbReference type="Pfam" id="PF00337"/>
    </source>
</evidence>
<dbReference type="Pfam" id="PF00337">
    <property type="entry name" value="Gal-bind_lectin"/>
    <property type="match status" value="1"/>
</dbReference>
<organism evidence="3 4">
    <name type="scientific">Anabas testudineus</name>
    <name type="common">Climbing perch</name>
    <name type="synonym">Anthias testudineus</name>
    <dbReference type="NCBI Taxonomy" id="64144"/>
    <lineage>
        <taxon>Eukaryota</taxon>
        <taxon>Metazoa</taxon>
        <taxon>Chordata</taxon>
        <taxon>Craniata</taxon>
        <taxon>Vertebrata</taxon>
        <taxon>Euteleostomi</taxon>
        <taxon>Actinopterygii</taxon>
        <taxon>Neopterygii</taxon>
        <taxon>Teleostei</taxon>
        <taxon>Neoteleostei</taxon>
        <taxon>Acanthomorphata</taxon>
        <taxon>Anabantaria</taxon>
        <taxon>Anabantiformes</taxon>
        <taxon>Anabantoidei</taxon>
        <taxon>Anabantidae</taxon>
        <taxon>Anabas</taxon>
    </lineage>
</organism>
<proteinExistence type="predicted"/>
<reference evidence="3" key="3">
    <citation type="submission" date="2025-09" db="UniProtKB">
        <authorList>
            <consortium name="Ensembl"/>
        </authorList>
    </citation>
    <scope>IDENTIFICATION</scope>
</reference>
<reference evidence="3" key="2">
    <citation type="submission" date="2025-08" db="UniProtKB">
        <authorList>
            <consortium name="Ensembl"/>
        </authorList>
    </citation>
    <scope>IDENTIFICATION</scope>
</reference>
<dbReference type="Gene3D" id="2.60.120.200">
    <property type="match status" value="1"/>
</dbReference>
<accession>A0AAQ6IU98</accession>
<dbReference type="GeneTree" id="ENSGT01030000239955"/>
<evidence type="ECO:0000256" key="1">
    <source>
        <dbReference type="ARBA" id="ARBA00022734"/>
    </source>
</evidence>